<proteinExistence type="predicted"/>
<keyword evidence="3" id="KW-1185">Reference proteome</keyword>
<feature type="compositionally biased region" description="Basic and acidic residues" evidence="1">
    <location>
        <begin position="129"/>
        <end position="143"/>
    </location>
</feature>
<feature type="region of interest" description="Disordered" evidence="1">
    <location>
        <begin position="88"/>
        <end position="113"/>
    </location>
</feature>
<protein>
    <submittedName>
        <fullName evidence="2">Uncharacterized protein</fullName>
    </submittedName>
</protein>
<name>A0A8H7ZQ25_9FUNG</name>
<evidence type="ECO:0000313" key="3">
    <source>
        <dbReference type="Proteomes" id="UP000673691"/>
    </source>
</evidence>
<feature type="compositionally biased region" description="Low complexity" evidence="1">
    <location>
        <begin position="191"/>
        <end position="201"/>
    </location>
</feature>
<gene>
    <name evidence="2" type="ORF">BJ554DRAFT_3060</name>
</gene>
<dbReference type="AlphaFoldDB" id="A0A8H7ZQ25"/>
<feature type="compositionally biased region" description="Basic residues" evidence="1">
    <location>
        <begin position="259"/>
        <end position="271"/>
    </location>
</feature>
<reference evidence="2 3" key="1">
    <citation type="journal article" name="Sci. Rep.">
        <title>Genome-scale phylogenetic analyses confirm Olpidium as the closest living zoosporic fungus to the non-flagellated, terrestrial fungi.</title>
        <authorList>
            <person name="Chang Y."/>
            <person name="Rochon D."/>
            <person name="Sekimoto S."/>
            <person name="Wang Y."/>
            <person name="Chovatia M."/>
            <person name="Sandor L."/>
            <person name="Salamov A."/>
            <person name="Grigoriev I.V."/>
            <person name="Stajich J.E."/>
            <person name="Spatafora J.W."/>
        </authorList>
    </citation>
    <scope>NUCLEOTIDE SEQUENCE [LARGE SCALE GENOMIC DNA]</scope>
    <source>
        <strain evidence="2">S191</strain>
    </source>
</reference>
<evidence type="ECO:0000256" key="1">
    <source>
        <dbReference type="SAM" id="MobiDB-lite"/>
    </source>
</evidence>
<feature type="compositionally biased region" description="Basic and acidic residues" evidence="1">
    <location>
        <begin position="215"/>
        <end position="225"/>
    </location>
</feature>
<comment type="caution">
    <text evidence="2">The sequence shown here is derived from an EMBL/GenBank/DDBJ whole genome shotgun (WGS) entry which is preliminary data.</text>
</comment>
<dbReference type="EMBL" id="JAEFCI010010741">
    <property type="protein sequence ID" value="KAG5457038.1"/>
    <property type="molecule type" value="Genomic_DNA"/>
</dbReference>
<accession>A0A8H7ZQ25</accession>
<sequence>MTKQQPRNKIRALSCSIAGDEAVLLAPSRHEFPQSQGNAPAGHVLGPDAVRPVVPGLAGEAVNVARPELQDHRLLFAASRRRLILRRRRRPADSPEDHRAFAHEADPHHAVREPRQVDVVADALPGPVEVRDGVVEKRRREPPPPEAGQVRRQGTLEPTVQPLQLRGGRPEAHALVRQRTRPREVACVPQAAGAGAAEAGAPGTGGGPGSAARAARKEVEEKNEKGEEEGEAARGGAGFPRAPRTAAHRPSPPGEGGPRRRPARRRLPAER</sequence>
<feature type="region of interest" description="Disordered" evidence="1">
    <location>
        <begin position="125"/>
        <end position="271"/>
    </location>
</feature>
<feature type="compositionally biased region" description="Basic and acidic residues" evidence="1">
    <location>
        <begin position="91"/>
        <end position="113"/>
    </location>
</feature>
<dbReference type="Proteomes" id="UP000673691">
    <property type="component" value="Unassembled WGS sequence"/>
</dbReference>
<organism evidence="2 3">
    <name type="scientific">Olpidium bornovanus</name>
    <dbReference type="NCBI Taxonomy" id="278681"/>
    <lineage>
        <taxon>Eukaryota</taxon>
        <taxon>Fungi</taxon>
        <taxon>Fungi incertae sedis</taxon>
        <taxon>Olpidiomycota</taxon>
        <taxon>Olpidiomycotina</taxon>
        <taxon>Olpidiomycetes</taxon>
        <taxon>Olpidiales</taxon>
        <taxon>Olpidiaceae</taxon>
        <taxon>Olpidium</taxon>
    </lineage>
</organism>
<evidence type="ECO:0000313" key="2">
    <source>
        <dbReference type="EMBL" id="KAG5457038.1"/>
    </source>
</evidence>